<dbReference type="Gene3D" id="2.60.120.1440">
    <property type="match status" value="1"/>
</dbReference>
<evidence type="ECO:0000313" key="5">
    <source>
        <dbReference type="Proteomes" id="UP000464577"/>
    </source>
</evidence>
<dbReference type="GO" id="GO:0016989">
    <property type="term" value="F:sigma factor antagonist activity"/>
    <property type="evidence" value="ECO:0007669"/>
    <property type="project" value="TreeGrafter"/>
</dbReference>
<dbReference type="KEGG" id="senf:GJR95_16620"/>
<accession>A0A6P1VXL5</accession>
<feature type="domain" description="Protein FecR C-terminal" evidence="3">
    <location>
        <begin position="258"/>
        <end position="325"/>
    </location>
</feature>
<dbReference type="InterPro" id="IPR032508">
    <property type="entry name" value="FecR_C"/>
</dbReference>
<keyword evidence="5" id="KW-1185">Reference proteome</keyword>
<evidence type="ECO:0000259" key="2">
    <source>
        <dbReference type="Pfam" id="PF04773"/>
    </source>
</evidence>
<name>A0A6P1VXL5_9BACT</name>
<keyword evidence="1" id="KW-0812">Transmembrane</keyword>
<dbReference type="PANTHER" id="PTHR30273">
    <property type="entry name" value="PERIPLASMIC SIGNAL SENSOR AND SIGMA FACTOR ACTIVATOR FECR-RELATED"/>
    <property type="match status" value="1"/>
</dbReference>
<dbReference type="PIRSF" id="PIRSF018266">
    <property type="entry name" value="FecR"/>
    <property type="match status" value="1"/>
</dbReference>
<dbReference type="InterPro" id="IPR012373">
    <property type="entry name" value="Ferrdict_sens_TM"/>
</dbReference>
<evidence type="ECO:0000313" key="4">
    <source>
        <dbReference type="EMBL" id="QHV96537.1"/>
    </source>
</evidence>
<dbReference type="Proteomes" id="UP000464577">
    <property type="component" value="Chromosome"/>
</dbReference>
<evidence type="ECO:0000259" key="3">
    <source>
        <dbReference type="Pfam" id="PF16344"/>
    </source>
</evidence>
<sequence length="333" mass="36891">MTQQEFDKIAESYLAGNCSPDEISLLQEWADLHCTADNLTLAFKNETDIQQTERKLWDRIQSNTVPIRKLNWLTRSRNLWAVGIAASLMLFFFAFPYLFQNQSTDSKRGIETKNVADSRQTTVLPDGSIVVLGKNASITTDVSYGKQTRTVYLTGEAFFDVKHNTQLPFLVHVGELVTEVLGTSFYIKPQLAGKTVEVIVKTGKVSVYTINRKDAKKLNGVIITSNQKALYDAQSKTITPNLIDNPELINAATLLPVLTFNEKTIETILPLLSKAYGVEIVVANPNLKQCVFTGNLTGLPMYDQLELICGAINAQLEVRGTTIFISGDGCSTQ</sequence>
<dbReference type="Pfam" id="PF04773">
    <property type="entry name" value="FecR"/>
    <property type="match status" value="1"/>
</dbReference>
<dbReference type="EMBL" id="CP045997">
    <property type="protein sequence ID" value="QHV96537.1"/>
    <property type="molecule type" value="Genomic_DNA"/>
</dbReference>
<dbReference type="Gene3D" id="3.55.50.30">
    <property type="match status" value="1"/>
</dbReference>
<proteinExistence type="predicted"/>
<feature type="transmembrane region" description="Helical" evidence="1">
    <location>
        <begin position="78"/>
        <end position="99"/>
    </location>
</feature>
<dbReference type="Pfam" id="PF16344">
    <property type="entry name" value="FecR_C"/>
    <property type="match status" value="1"/>
</dbReference>
<keyword evidence="1" id="KW-0472">Membrane</keyword>
<evidence type="ECO:0000256" key="1">
    <source>
        <dbReference type="SAM" id="Phobius"/>
    </source>
</evidence>
<dbReference type="RefSeq" id="WP_162386946.1">
    <property type="nucleotide sequence ID" value="NZ_CP045997.1"/>
</dbReference>
<keyword evidence="1" id="KW-1133">Transmembrane helix</keyword>
<protein>
    <submittedName>
        <fullName evidence="4">DUF4974 domain-containing protein</fullName>
    </submittedName>
</protein>
<dbReference type="AlphaFoldDB" id="A0A6P1VXL5"/>
<feature type="domain" description="FecR protein" evidence="2">
    <location>
        <begin position="116"/>
        <end position="205"/>
    </location>
</feature>
<dbReference type="InterPro" id="IPR006860">
    <property type="entry name" value="FecR"/>
</dbReference>
<organism evidence="4 5">
    <name type="scientific">Spirosoma endbachense</name>
    <dbReference type="NCBI Taxonomy" id="2666025"/>
    <lineage>
        <taxon>Bacteria</taxon>
        <taxon>Pseudomonadati</taxon>
        <taxon>Bacteroidota</taxon>
        <taxon>Cytophagia</taxon>
        <taxon>Cytophagales</taxon>
        <taxon>Cytophagaceae</taxon>
        <taxon>Spirosoma</taxon>
    </lineage>
</organism>
<gene>
    <name evidence="4" type="ORF">GJR95_16620</name>
</gene>
<dbReference type="PANTHER" id="PTHR30273:SF2">
    <property type="entry name" value="PROTEIN FECR"/>
    <property type="match status" value="1"/>
</dbReference>
<reference evidence="4 5" key="1">
    <citation type="submission" date="2019-11" db="EMBL/GenBank/DDBJ databases">
        <title>Spirosoma endbachense sp. nov., isolated from a natural salt meadow.</title>
        <authorList>
            <person name="Rojas J."/>
            <person name="Ambika Manirajan B."/>
            <person name="Ratering S."/>
            <person name="Suarez C."/>
            <person name="Geissler-Plaum R."/>
            <person name="Schnell S."/>
        </authorList>
    </citation>
    <scope>NUCLEOTIDE SEQUENCE [LARGE SCALE GENOMIC DNA]</scope>
    <source>
        <strain evidence="4 5">I-24</strain>
    </source>
</reference>